<organism evidence="4">
    <name type="scientific">Soboliphyme baturini</name>
    <dbReference type="NCBI Taxonomy" id="241478"/>
    <lineage>
        <taxon>Eukaryota</taxon>
        <taxon>Metazoa</taxon>
        <taxon>Ecdysozoa</taxon>
        <taxon>Nematoda</taxon>
        <taxon>Enoplea</taxon>
        <taxon>Dorylaimia</taxon>
        <taxon>Dioctophymatida</taxon>
        <taxon>Dioctophymatoidea</taxon>
        <taxon>Soboliphymatidae</taxon>
        <taxon>Soboliphyme</taxon>
    </lineage>
</organism>
<evidence type="ECO:0000313" key="2">
    <source>
        <dbReference type="EMBL" id="VDO98962.1"/>
    </source>
</evidence>
<dbReference type="WBParaSite" id="SBAD_0000292901-mRNA-1">
    <property type="protein sequence ID" value="SBAD_0000292901-mRNA-1"/>
    <property type="gene ID" value="SBAD_0000292901"/>
</dbReference>
<sequence>MVFQDEQSRAQLLLECMTYGRDDKCMRRTVTLRRELLVLTTAVTITCSANSSDVRNRCLLCFHLGIMCHIRQQVQPVIPHPPPFVPIRCRPRKGLNVGCDSASLLFNVFTFFSGVNQGTCFVTTLTLFPRAHGYTHLCTPPPAHRRSRPADTPDSEGPHGPTEDCDVIWGSTRKSNEYMYTQILFRYRVHAYLRLLFNADYFILRQERQLPDGNPRYEAGATVPLIWCSTACPSVGHSLGGVAVVSTTVASVFMIQYAE</sequence>
<evidence type="ECO:0000313" key="3">
    <source>
        <dbReference type="Proteomes" id="UP000270296"/>
    </source>
</evidence>
<dbReference type="AlphaFoldDB" id="A0A183IGQ2"/>
<feature type="region of interest" description="Disordered" evidence="1">
    <location>
        <begin position="139"/>
        <end position="163"/>
    </location>
</feature>
<dbReference type="Proteomes" id="UP000270296">
    <property type="component" value="Unassembled WGS sequence"/>
</dbReference>
<keyword evidence="3" id="KW-1185">Reference proteome</keyword>
<gene>
    <name evidence="2" type="ORF">SBAD_LOCUS2797</name>
</gene>
<accession>A0A183IGQ2</accession>
<evidence type="ECO:0000256" key="1">
    <source>
        <dbReference type="SAM" id="MobiDB-lite"/>
    </source>
</evidence>
<reference evidence="4" key="1">
    <citation type="submission" date="2016-06" db="UniProtKB">
        <authorList>
            <consortium name="WormBaseParasite"/>
        </authorList>
    </citation>
    <scope>IDENTIFICATION</scope>
</reference>
<proteinExistence type="predicted"/>
<dbReference type="EMBL" id="UZAM01007410">
    <property type="protein sequence ID" value="VDO98962.1"/>
    <property type="molecule type" value="Genomic_DNA"/>
</dbReference>
<reference evidence="2 3" key="2">
    <citation type="submission" date="2018-11" db="EMBL/GenBank/DDBJ databases">
        <authorList>
            <consortium name="Pathogen Informatics"/>
        </authorList>
    </citation>
    <scope>NUCLEOTIDE SEQUENCE [LARGE SCALE GENOMIC DNA]</scope>
</reference>
<evidence type="ECO:0000313" key="4">
    <source>
        <dbReference type="WBParaSite" id="SBAD_0000292901-mRNA-1"/>
    </source>
</evidence>
<name>A0A183IGQ2_9BILA</name>
<protein>
    <submittedName>
        <fullName evidence="2 4">Uncharacterized protein</fullName>
    </submittedName>
</protein>